<dbReference type="PRINTS" id="PR00420">
    <property type="entry name" value="RNGMNOXGNASE"/>
</dbReference>
<dbReference type="PANTHER" id="PTHR43004:SF19">
    <property type="entry name" value="BINDING MONOOXYGENASE, PUTATIVE (JCVI)-RELATED"/>
    <property type="match status" value="1"/>
</dbReference>
<dbReference type="InterPro" id="IPR050641">
    <property type="entry name" value="RIFMO-like"/>
</dbReference>
<organism evidence="8 9">
    <name type="scientific">Sparassis crispa</name>
    <dbReference type="NCBI Taxonomy" id="139825"/>
    <lineage>
        <taxon>Eukaryota</taxon>
        <taxon>Fungi</taxon>
        <taxon>Dikarya</taxon>
        <taxon>Basidiomycota</taxon>
        <taxon>Agaricomycotina</taxon>
        <taxon>Agaricomycetes</taxon>
        <taxon>Polyporales</taxon>
        <taxon>Sparassidaceae</taxon>
        <taxon>Sparassis</taxon>
    </lineage>
</organism>
<dbReference type="GO" id="GO:0071949">
    <property type="term" value="F:FAD binding"/>
    <property type="evidence" value="ECO:0007669"/>
    <property type="project" value="InterPro"/>
</dbReference>
<dbReference type="Gene3D" id="3.50.50.60">
    <property type="entry name" value="FAD/NAD(P)-binding domain"/>
    <property type="match status" value="1"/>
</dbReference>
<dbReference type="InterPro" id="IPR038220">
    <property type="entry name" value="PHOX_C_sf"/>
</dbReference>
<dbReference type="InterPro" id="IPR036188">
    <property type="entry name" value="FAD/NAD-bd_sf"/>
</dbReference>
<dbReference type="Pfam" id="PF01494">
    <property type="entry name" value="FAD_binding_3"/>
    <property type="match status" value="1"/>
</dbReference>
<dbReference type="Proteomes" id="UP000287166">
    <property type="component" value="Unassembled WGS sequence"/>
</dbReference>
<dbReference type="OrthoDB" id="1716816at2759"/>
<dbReference type="InterPro" id="IPR012941">
    <property type="entry name" value="Phe_hydrox_C_dim_dom"/>
</dbReference>
<accession>A0A401GPM6</accession>
<dbReference type="InParanoid" id="A0A401GPM6"/>
<evidence type="ECO:0000256" key="5">
    <source>
        <dbReference type="ARBA" id="ARBA00023002"/>
    </source>
</evidence>
<gene>
    <name evidence="8" type="ORF">SCP_0601690</name>
</gene>
<dbReference type="STRING" id="139825.A0A401GPM6"/>
<evidence type="ECO:0000259" key="7">
    <source>
        <dbReference type="Pfam" id="PF07976"/>
    </source>
</evidence>
<evidence type="ECO:0000313" key="9">
    <source>
        <dbReference type="Proteomes" id="UP000287166"/>
    </source>
</evidence>
<dbReference type="SUPFAM" id="SSF52833">
    <property type="entry name" value="Thioredoxin-like"/>
    <property type="match status" value="1"/>
</dbReference>
<protein>
    <submittedName>
        <fullName evidence="8">Phenol hydroxylase</fullName>
    </submittedName>
</protein>
<dbReference type="Gene3D" id="3.30.70.2450">
    <property type="match status" value="1"/>
</dbReference>
<dbReference type="SUPFAM" id="SSF54373">
    <property type="entry name" value="FAD-linked reductases, C-terminal domain"/>
    <property type="match status" value="1"/>
</dbReference>
<reference evidence="8 9" key="1">
    <citation type="journal article" date="2018" name="Sci. Rep.">
        <title>Genome sequence of the cauliflower mushroom Sparassis crispa (Hanabiratake) and its association with beneficial usage.</title>
        <authorList>
            <person name="Kiyama R."/>
            <person name="Furutani Y."/>
            <person name="Kawaguchi K."/>
            <person name="Nakanishi T."/>
        </authorList>
    </citation>
    <scope>NUCLEOTIDE SEQUENCE [LARGE SCALE GENOMIC DNA]</scope>
</reference>
<keyword evidence="3" id="KW-0285">Flavoprotein</keyword>
<evidence type="ECO:0000256" key="1">
    <source>
        <dbReference type="ARBA" id="ARBA00001974"/>
    </source>
</evidence>
<evidence type="ECO:0000256" key="3">
    <source>
        <dbReference type="ARBA" id="ARBA00022630"/>
    </source>
</evidence>
<dbReference type="InterPro" id="IPR002938">
    <property type="entry name" value="FAD-bd"/>
</dbReference>
<keyword evidence="9" id="KW-1185">Reference proteome</keyword>
<feature type="domain" description="Phenol hydroxylase-like C-terminal dimerisation" evidence="7">
    <location>
        <begin position="334"/>
        <end position="496"/>
    </location>
</feature>
<dbReference type="Pfam" id="PF07976">
    <property type="entry name" value="Phe_hydrox_dim"/>
    <property type="match status" value="1"/>
</dbReference>
<keyword evidence="5" id="KW-0560">Oxidoreductase</keyword>
<proteinExistence type="inferred from homology"/>
<dbReference type="GO" id="GO:0016709">
    <property type="term" value="F:oxidoreductase activity, acting on paired donors, with incorporation or reduction of molecular oxygen, NAD(P)H as one donor, and incorporation of one atom of oxygen"/>
    <property type="evidence" value="ECO:0007669"/>
    <property type="project" value="UniProtKB-ARBA"/>
</dbReference>
<dbReference type="Gene3D" id="3.40.30.20">
    <property type="match status" value="1"/>
</dbReference>
<name>A0A401GPM6_9APHY</name>
<comment type="similarity">
    <text evidence="2">Belongs to the PheA/TfdB FAD monooxygenase family.</text>
</comment>
<dbReference type="EMBL" id="BFAD01000006">
    <property type="protein sequence ID" value="GBE84191.1"/>
    <property type="molecule type" value="Genomic_DNA"/>
</dbReference>
<dbReference type="GeneID" id="38781108"/>
<keyword evidence="4" id="KW-0274">FAD</keyword>
<comment type="caution">
    <text evidence="8">The sequence shown here is derived from an EMBL/GenBank/DDBJ whole genome shotgun (WGS) entry which is preliminary data.</text>
</comment>
<feature type="domain" description="FAD-binding" evidence="6">
    <location>
        <begin position="93"/>
        <end position="289"/>
    </location>
</feature>
<dbReference type="SUPFAM" id="SSF51905">
    <property type="entry name" value="FAD/NAD(P)-binding domain"/>
    <property type="match status" value="1"/>
</dbReference>
<comment type="cofactor">
    <cofactor evidence="1">
        <name>FAD</name>
        <dbReference type="ChEBI" id="CHEBI:57692"/>
    </cofactor>
</comment>
<dbReference type="RefSeq" id="XP_027615104.1">
    <property type="nucleotide sequence ID" value="XM_027759303.1"/>
</dbReference>
<evidence type="ECO:0000256" key="4">
    <source>
        <dbReference type="ARBA" id="ARBA00022827"/>
    </source>
</evidence>
<evidence type="ECO:0000256" key="2">
    <source>
        <dbReference type="ARBA" id="ARBA00007801"/>
    </source>
</evidence>
<evidence type="ECO:0000313" key="8">
    <source>
        <dbReference type="EMBL" id="GBE84191.1"/>
    </source>
</evidence>
<sequence length="497" mass="55482">MPSVSTSSTRYPYEIVLPIEDTEGVMLETLAQHHVEVLQPVIPQSLRISDEDGVAFPVICLHLKKDLLRDRDIHLNAREERASDPEFVKSVEVIHAKYVIGCDGAWSWVRRQCSIPMEINTPGLTYGVLDFTPVTNFPTPRAKSIIQSPLVGAIGYIPRPKNTARVYTLLKRVGEYESDVAQVMKSEIPEIIWKGFLPYDMKVTNPTWGSTFSVVQRVAARFSHKRHVIIVGDACHTHSPNPGQGANISMLDAHNLAWKIALVLGGRCKPSLLDTYEEERRPWSIELIEFDQQVEKLFGSEGLSPAEYASIMERRNMFTTGIGVEYKSRLTVPGFQDIAPSLKIGQRVPPVDVLRYSDWHSFNLLDLLPYSAHFSIFIFPGDVTQAPVQERFLAFIAGLEETLKRGDGRMVEVSAVLKVGKEAWLEDMLGRCALLDTRVYIDDGIMAKSRQGEVYESLGISPATGSAALVRPDGHMSMLLPVDRGEVHKVGDFLASL</sequence>
<dbReference type="InterPro" id="IPR036249">
    <property type="entry name" value="Thioredoxin-like_sf"/>
</dbReference>
<evidence type="ECO:0000259" key="6">
    <source>
        <dbReference type="Pfam" id="PF01494"/>
    </source>
</evidence>
<dbReference type="AlphaFoldDB" id="A0A401GPM6"/>
<dbReference type="PANTHER" id="PTHR43004">
    <property type="entry name" value="TRK SYSTEM POTASSIUM UPTAKE PROTEIN"/>
    <property type="match status" value="1"/>
</dbReference>